<feature type="signal peptide" evidence="1">
    <location>
        <begin position="1"/>
        <end position="25"/>
    </location>
</feature>
<proteinExistence type="predicted"/>
<evidence type="ECO:0008006" key="4">
    <source>
        <dbReference type="Google" id="ProtNLM"/>
    </source>
</evidence>
<dbReference type="Proteomes" id="UP000176834">
    <property type="component" value="Unassembled WGS sequence"/>
</dbReference>
<accession>A0A1F8F1S7</accession>
<name>A0A1F8F1S7_9BACT</name>
<protein>
    <recommendedName>
        <fullName evidence="4">Outer membrane protein beta-barrel domain-containing protein</fullName>
    </recommendedName>
</protein>
<feature type="chain" id="PRO_5009535404" description="Outer membrane protein beta-barrel domain-containing protein" evidence="1">
    <location>
        <begin position="26"/>
        <end position="306"/>
    </location>
</feature>
<comment type="caution">
    <text evidence="2">The sequence shown here is derived from an EMBL/GenBank/DDBJ whole genome shotgun (WGS) entry which is preliminary data.</text>
</comment>
<dbReference type="AlphaFoldDB" id="A0A1F8F1S7"/>
<gene>
    <name evidence="2" type="ORF">A3B86_01640</name>
</gene>
<evidence type="ECO:0000313" key="3">
    <source>
        <dbReference type="Proteomes" id="UP000176834"/>
    </source>
</evidence>
<evidence type="ECO:0000256" key="1">
    <source>
        <dbReference type="SAM" id="SignalP"/>
    </source>
</evidence>
<organism evidence="2 3">
    <name type="scientific">Candidatus Yanofskybacteria bacterium RIFCSPHIGHO2_02_FULL_38_22b</name>
    <dbReference type="NCBI Taxonomy" id="1802673"/>
    <lineage>
        <taxon>Bacteria</taxon>
        <taxon>Candidatus Yanofskyibacteriota</taxon>
    </lineage>
</organism>
<reference evidence="2 3" key="1">
    <citation type="journal article" date="2016" name="Nat. Commun.">
        <title>Thousands of microbial genomes shed light on interconnected biogeochemical processes in an aquifer system.</title>
        <authorList>
            <person name="Anantharaman K."/>
            <person name="Brown C.T."/>
            <person name="Hug L.A."/>
            <person name="Sharon I."/>
            <person name="Castelle C.J."/>
            <person name="Probst A.J."/>
            <person name="Thomas B.C."/>
            <person name="Singh A."/>
            <person name="Wilkins M.J."/>
            <person name="Karaoz U."/>
            <person name="Brodie E.L."/>
            <person name="Williams K.H."/>
            <person name="Hubbard S.S."/>
            <person name="Banfield J.F."/>
        </authorList>
    </citation>
    <scope>NUCLEOTIDE SEQUENCE [LARGE SCALE GENOMIC DNA]</scope>
</reference>
<sequence length="306" mass="34414">MKQLKIIVTVVAFLAIIIWAASASAQELSCWRDSQFVNLPQIEIPCPPSPRVVVDAGYALGNLRVTREYPEGRGLVNGEKLASDGLEISARVRATDIVTVGYRHEHTGLRNAMYMATKRMGEDQRYTDFVDGKAQYRELYGSFTLPRTRGHALIVGVAGTSMEYDVEYQTLVFAPPLPGRGEREAEYLGTKNVNAWFRTSYFGLVVGGEGRQNLDELTFDYAARWQPRSLRKNDRESSEKENEYDALDQTATGTELRGGVTWNFAEHVGLNVTGELQRLKTPGENRYYIDENQTIKKVTVGIRLSF</sequence>
<keyword evidence="1" id="KW-0732">Signal</keyword>
<dbReference type="EMBL" id="MGJN01000009">
    <property type="protein sequence ID" value="OGN07094.1"/>
    <property type="molecule type" value="Genomic_DNA"/>
</dbReference>
<evidence type="ECO:0000313" key="2">
    <source>
        <dbReference type="EMBL" id="OGN07094.1"/>
    </source>
</evidence>